<dbReference type="OrthoDB" id="6241117at2759"/>
<keyword evidence="2" id="KW-0805">Transcription regulation</keyword>
<sequence>MVQRHCKGHGGYPVTHFWRFANNAVFFQAKGEHDHVRPMLKAFGERETRSTKTASGANMSGSLRSDSCSSEPRDTGVTATTATGKRGKRRHWPPDEPYELSSLAPMRVVSQ</sequence>
<keyword evidence="9" id="KW-1185">Reference proteome</keyword>
<dbReference type="GO" id="GO:0001228">
    <property type="term" value="F:DNA-binding transcription activator activity, RNA polymerase II-specific"/>
    <property type="evidence" value="ECO:0007669"/>
    <property type="project" value="InterPro"/>
</dbReference>
<keyword evidence="4" id="KW-0804">Transcription</keyword>
<evidence type="ECO:0000256" key="5">
    <source>
        <dbReference type="ARBA" id="ARBA00023242"/>
    </source>
</evidence>
<dbReference type="GO" id="GO:0000978">
    <property type="term" value="F:RNA polymerase II cis-regulatory region sequence-specific DNA binding"/>
    <property type="evidence" value="ECO:0007669"/>
    <property type="project" value="TreeGrafter"/>
</dbReference>
<dbReference type="GO" id="GO:0005634">
    <property type="term" value="C:nucleus"/>
    <property type="evidence" value="ECO:0007669"/>
    <property type="project" value="TreeGrafter"/>
</dbReference>
<reference evidence="8 9" key="1">
    <citation type="submission" date="2018-11" db="EMBL/GenBank/DDBJ databases">
        <authorList>
            <consortium name="Pathogen Informatics"/>
        </authorList>
    </citation>
    <scope>NUCLEOTIDE SEQUENCE [LARGE SCALE GENOMIC DNA]</scope>
    <source>
        <strain evidence="8 9">NST_G2</strain>
    </source>
</reference>
<dbReference type="Gene3D" id="2.20.25.670">
    <property type="entry name" value="GCM domain, large subdomain"/>
    <property type="match status" value="1"/>
</dbReference>
<dbReference type="InterPro" id="IPR003902">
    <property type="entry name" value="Tscrpt_reg_GCM"/>
</dbReference>
<dbReference type="InterPro" id="IPR043020">
    <property type="entry name" value="GCM_large"/>
</dbReference>
<protein>
    <recommendedName>
        <fullName evidence="7">GCM domain-containing protein</fullName>
    </recommendedName>
</protein>
<keyword evidence="1" id="KW-0217">Developmental protein</keyword>
<dbReference type="InterPro" id="IPR039791">
    <property type="entry name" value="GCM"/>
</dbReference>
<dbReference type="PANTHER" id="PTHR12414:SF8">
    <property type="entry name" value="TRANSCRIPTION FACTOR GLIAL CELLS MISSING-RELATED"/>
    <property type="match status" value="1"/>
</dbReference>
<dbReference type="EMBL" id="UYSU01005384">
    <property type="protein sequence ID" value="VDL88070.1"/>
    <property type="molecule type" value="Genomic_DNA"/>
</dbReference>
<dbReference type="SUPFAM" id="SSF90073">
    <property type="entry name" value="GCM domain"/>
    <property type="match status" value="1"/>
</dbReference>
<gene>
    <name evidence="8" type="ORF">SSLN_LOCUS1685</name>
</gene>
<dbReference type="Proteomes" id="UP000275846">
    <property type="component" value="Unassembled WGS sequence"/>
</dbReference>
<dbReference type="PROSITE" id="PS50807">
    <property type="entry name" value="GCM"/>
    <property type="match status" value="1"/>
</dbReference>
<proteinExistence type="predicted"/>
<evidence type="ECO:0000313" key="9">
    <source>
        <dbReference type="Proteomes" id="UP000275846"/>
    </source>
</evidence>
<keyword evidence="5" id="KW-0539">Nucleus</keyword>
<organism evidence="8 9">
    <name type="scientific">Schistocephalus solidus</name>
    <name type="common">Tapeworm</name>
    <dbReference type="NCBI Taxonomy" id="70667"/>
    <lineage>
        <taxon>Eukaryota</taxon>
        <taxon>Metazoa</taxon>
        <taxon>Spiralia</taxon>
        <taxon>Lophotrochozoa</taxon>
        <taxon>Platyhelminthes</taxon>
        <taxon>Cestoda</taxon>
        <taxon>Eucestoda</taxon>
        <taxon>Diphyllobothriidea</taxon>
        <taxon>Diphyllobothriidae</taxon>
        <taxon>Schistocephalus</taxon>
    </lineage>
</organism>
<dbReference type="InterPro" id="IPR036115">
    <property type="entry name" value="GCM_dom_sf"/>
</dbReference>
<dbReference type="AlphaFoldDB" id="A0A3P7BS40"/>
<feature type="compositionally biased region" description="Polar residues" evidence="6">
    <location>
        <begin position="51"/>
        <end position="70"/>
    </location>
</feature>
<evidence type="ECO:0000256" key="3">
    <source>
        <dbReference type="ARBA" id="ARBA00023125"/>
    </source>
</evidence>
<name>A0A3P7BS40_SCHSO</name>
<dbReference type="Pfam" id="PF03615">
    <property type="entry name" value="GCM"/>
    <property type="match status" value="1"/>
</dbReference>
<evidence type="ECO:0000256" key="1">
    <source>
        <dbReference type="ARBA" id="ARBA00022473"/>
    </source>
</evidence>
<dbReference type="PANTHER" id="PTHR12414">
    <property type="entry name" value="GLIAL CELLS MISSING RELATED/GLIDE"/>
    <property type="match status" value="1"/>
</dbReference>
<evidence type="ECO:0000256" key="2">
    <source>
        <dbReference type="ARBA" id="ARBA00023015"/>
    </source>
</evidence>
<evidence type="ECO:0000313" key="8">
    <source>
        <dbReference type="EMBL" id="VDL88070.1"/>
    </source>
</evidence>
<evidence type="ECO:0000259" key="7">
    <source>
        <dbReference type="PROSITE" id="PS50807"/>
    </source>
</evidence>
<dbReference type="GO" id="GO:0042063">
    <property type="term" value="P:gliogenesis"/>
    <property type="evidence" value="ECO:0007669"/>
    <property type="project" value="TreeGrafter"/>
</dbReference>
<accession>A0A3P7BS40</accession>
<feature type="region of interest" description="Disordered" evidence="6">
    <location>
        <begin position="42"/>
        <end position="111"/>
    </location>
</feature>
<keyword evidence="3" id="KW-0238">DNA-binding</keyword>
<evidence type="ECO:0000256" key="4">
    <source>
        <dbReference type="ARBA" id="ARBA00023163"/>
    </source>
</evidence>
<evidence type="ECO:0000256" key="6">
    <source>
        <dbReference type="SAM" id="MobiDB-lite"/>
    </source>
</evidence>
<feature type="domain" description="GCM" evidence="7">
    <location>
        <begin position="1"/>
        <end position="51"/>
    </location>
</feature>